<dbReference type="AlphaFoldDB" id="A0AAV4C204"/>
<accession>A0AAV4C204</accession>
<comment type="caution">
    <text evidence="2">The sequence shown here is derived from an EMBL/GenBank/DDBJ whole genome shotgun (WGS) entry which is preliminary data.</text>
</comment>
<sequence length="60" mass="6830">PIGQRGSVLPSSLRRRHSPRRHVDDCHNCRAVNTSTTRIDPPFPPNGLHFTANKAPTFWR</sequence>
<name>A0AAV4C204_9GAST</name>
<organism evidence="2 3">
    <name type="scientific">Plakobranchus ocellatus</name>
    <dbReference type="NCBI Taxonomy" id="259542"/>
    <lineage>
        <taxon>Eukaryota</taxon>
        <taxon>Metazoa</taxon>
        <taxon>Spiralia</taxon>
        <taxon>Lophotrochozoa</taxon>
        <taxon>Mollusca</taxon>
        <taxon>Gastropoda</taxon>
        <taxon>Heterobranchia</taxon>
        <taxon>Euthyneura</taxon>
        <taxon>Panpulmonata</taxon>
        <taxon>Sacoglossa</taxon>
        <taxon>Placobranchoidea</taxon>
        <taxon>Plakobranchidae</taxon>
        <taxon>Plakobranchus</taxon>
    </lineage>
</organism>
<proteinExistence type="predicted"/>
<reference evidence="2 3" key="1">
    <citation type="journal article" date="2021" name="Elife">
        <title>Chloroplast acquisition without the gene transfer in kleptoplastic sea slugs, Plakobranchus ocellatus.</title>
        <authorList>
            <person name="Maeda T."/>
            <person name="Takahashi S."/>
            <person name="Yoshida T."/>
            <person name="Shimamura S."/>
            <person name="Takaki Y."/>
            <person name="Nagai Y."/>
            <person name="Toyoda A."/>
            <person name="Suzuki Y."/>
            <person name="Arimoto A."/>
            <person name="Ishii H."/>
            <person name="Satoh N."/>
            <person name="Nishiyama T."/>
            <person name="Hasebe M."/>
            <person name="Maruyama T."/>
            <person name="Minagawa J."/>
            <person name="Obokata J."/>
            <person name="Shigenobu S."/>
        </authorList>
    </citation>
    <scope>NUCLEOTIDE SEQUENCE [LARGE SCALE GENOMIC DNA]</scope>
</reference>
<gene>
    <name evidence="2" type="ORF">PoB_005320000</name>
</gene>
<feature type="non-terminal residue" evidence="2">
    <location>
        <position position="1"/>
    </location>
</feature>
<dbReference type="Proteomes" id="UP000735302">
    <property type="component" value="Unassembled WGS sequence"/>
</dbReference>
<dbReference type="EMBL" id="BLXT01005854">
    <property type="protein sequence ID" value="GFO26695.1"/>
    <property type="molecule type" value="Genomic_DNA"/>
</dbReference>
<keyword evidence="3" id="KW-1185">Reference proteome</keyword>
<feature type="region of interest" description="Disordered" evidence="1">
    <location>
        <begin position="1"/>
        <end position="22"/>
    </location>
</feature>
<protein>
    <submittedName>
        <fullName evidence="2">Uncharacterized protein</fullName>
    </submittedName>
</protein>
<evidence type="ECO:0000313" key="2">
    <source>
        <dbReference type="EMBL" id="GFO26695.1"/>
    </source>
</evidence>
<evidence type="ECO:0000256" key="1">
    <source>
        <dbReference type="SAM" id="MobiDB-lite"/>
    </source>
</evidence>
<evidence type="ECO:0000313" key="3">
    <source>
        <dbReference type="Proteomes" id="UP000735302"/>
    </source>
</evidence>